<dbReference type="RefSeq" id="WP_192142252.1">
    <property type="nucleotide sequence ID" value="NZ_JACYXZ010000002.1"/>
</dbReference>
<keyword evidence="2" id="KW-1185">Reference proteome</keyword>
<reference evidence="1" key="1">
    <citation type="submission" date="2020-09" db="EMBL/GenBank/DDBJ databases">
        <title>Nocardioides sp. strain MJB4 16S ribosomal RNA gene Genome sequencing and assembly.</title>
        <authorList>
            <person name="Kim I."/>
        </authorList>
    </citation>
    <scope>NUCLEOTIDE SEQUENCE</scope>
    <source>
        <strain evidence="1">MJB4</strain>
    </source>
</reference>
<evidence type="ECO:0000313" key="1">
    <source>
        <dbReference type="EMBL" id="MBD8869507.1"/>
    </source>
</evidence>
<organism evidence="1 2">
    <name type="scientific">Nocardioides donggukensis</name>
    <dbReference type="NCBI Taxonomy" id="2774019"/>
    <lineage>
        <taxon>Bacteria</taxon>
        <taxon>Bacillati</taxon>
        <taxon>Actinomycetota</taxon>
        <taxon>Actinomycetes</taxon>
        <taxon>Propionibacteriales</taxon>
        <taxon>Nocardioidaceae</taxon>
        <taxon>Nocardioides</taxon>
    </lineage>
</organism>
<accession>A0A927Q0Z8</accession>
<dbReference type="Proteomes" id="UP000616839">
    <property type="component" value="Unassembled WGS sequence"/>
</dbReference>
<dbReference type="AlphaFoldDB" id="A0A927Q0Z8"/>
<evidence type="ECO:0000313" key="2">
    <source>
        <dbReference type="Proteomes" id="UP000616839"/>
    </source>
</evidence>
<sequence length="208" mass="22822">MRDDEIACATLLDWLEGRLPDDASAAVAERVRNGGPDLRETVGWLREFLEFTRTHWLHDVPPIVGQSLREAFDQHRRGGEAPAPRRIRPTLLFDSRSERELVGVRGGPMHRAGDVIHLAYTCPDADLLLDVTVRPTGDLDLAGQVFGRGGPGPPVFEATVHAGGRTSRSVDGDDLGRFRFTHQPVPLERLTATNGDIVLDVALDVGRP</sequence>
<proteinExistence type="predicted"/>
<comment type="caution">
    <text evidence="1">The sequence shown here is derived from an EMBL/GenBank/DDBJ whole genome shotgun (WGS) entry which is preliminary data.</text>
</comment>
<name>A0A927Q0Z8_9ACTN</name>
<dbReference type="EMBL" id="JACYXZ010000002">
    <property type="protein sequence ID" value="MBD8869507.1"/>
    <property type="molecule type" value="Genomic_DNA"/>
</dbReference>
<gene>
    <name evidence="1" type="ORF">IE331_07715</name>
</gene>
<protein>
    <submittedName>
        <fullName evidence="1">Uncharacterized protein</fullName>
    </submittedName>
</protein>